<dbReference type="GO" id="GO:0055085">
    <property type="term" value="P:transmembrane transport"/>
    <property type="evidence" value="ECO:0007669"/>
    <property type="project" value="InterPro"/>
</dbReference>
<gene>
    <name evidence="7" type="ORF">HNO88_001911</name>
</gene>
<comment type="caution">
    <text evidence="7">The sequence shown here is derived from an EMBL/GenBank/DDBJ whole genome shotgun (WGS) entry which is preliminary data.</text>
</comment>
<evidence type="ECO:0000256" key="2">
    <source>
        <dbReference type="ARBA" id="ARBA00022692"/>
    </source>
</evidence>
<dbReference type="Pfam" id="PF03544">
    <property type="entry name" value="TonB_C"/>
    <property type="match status" value="1"/>
</dbReference>
<keyword evidence="8" id="KW-1185">Reference proteome</keyword>
<dbReference type="RefSeq" id="WP_312857034.1">
    <property type="nucleotide sequence ID" value="NZ_JACHLR010000006.1"/>
</dbReference>
<proteinExistence type="predicted"/>
<feature type="compositionally biased region" description="Polar residues" evidence="5">
    <location>
        <begin position="81"/>
        <end position="91"/>
    </location>
</feature>
<evidence type="ECO:0000259" key="6">
    <source>
        <dbReference type="Pfam" id="PF03544"/>
    </source>
</evidence>
<name>A0A7W7KAM2_9SPHN</name>
<keyword evidence="2" id="KW-0812">Transmembrane</keyword>
<organism evidence="7 8">
    <name type="scientific">Novosphingobium chloroacetimidivorans</name>
    <dbReference type="NCBI Taxonomy" id="1428314"/>
    <lineage>
        <taxon>Bacteria</taxon>
        <taxon>Pseudomonadati</taxon>
        <taxon>Pseudomonadota</taxon>
        <taxon>Alphaproteobacteria</taxon>
        <taxon>Sphingomonadales</taxon>
        <taxon>Sphingomonadaceae</taxon>
        <taxon>Novosphingobium</taxon>
    </lineage>
</organism>
<keyword evidence="4" id="KW-0472">Membrane</keyword>
<evidence type="ECO:0000256" key="5">
    <source>
        <dbReference type="SAM" id="MobiDB-lite"/>
    </source>
</evidence>
<evidence type="ECO:0000256" key="4">
    <source>
        <dbReference type="ARBA" id="ARBA00023136"/>
    </source>
</evidence>
<protein>
    <submittedName>
        <fullName evidence="7">Protein TonB</fullName>
    </submittedName>
</protein>
<dbReference type="Gene3D" id="3.30.1150.10">
    <property type="match status" value="1"/>
</dbReference>
<keyword evidence="3" id="KW-1133">Transmembrane helix</keyword>
<dbReference type="InterPro" id="IPR037682">
    <property type="entry name" value="TonB_C"/>
</dbReference>
<evidence type="ECO:0000313" key="7">
    <source>
        <dbReference type="EMBL" id="MBB4858588.1"/>
    </source>
</evidence>
<dbReference type="GO" id="GO:0016020">
    <property type="term" value="C:membrane"/>
    <property type="evidence" value="ECO:0007669"/>
    <property type="project" value="UniProtKB-SubCell"/>
</dbReference>
<dbReference type="InterPro" id="IPR006260">
    <property type="entry name" value="TonB/TolA_C"/>
</dbReference>
<evidence type="ECO:0000256" key="3">
    <source>
        <dbReference type="ARBA" id="ARBA00022989"/>
    </source>
</evidence>
<feature type="compositionally biased region" description="Pro residues" evidence="5">
    <location>
        <begin position="97"/>
        <end position="108"/>
    </location>
</feature>
<evidence type="ECO:0000256" key="1">
    <source>
        <dbReference type="ARBA" id="ARBA00004167"/>
    </source>
</evidence>
<dbReference type="AlphaFoldDB" id="A0A7W7KAM2"/>
<feature type="region of interest" description="Disordered" evidence="5">
    <location>
        <begin position="45"/>
        <end position="153"/>
    </location>
</feature>
<reference evidence="7 8" key="1">
    <citation type="submission" date="2020-08" db="EMBL/GenBank/DDBJ databases">
        <title>Functional genomics of gut bacteria from endangered species of beetles.</title>
        <authorList>
            <person name="Carlos-Shanley C."/>
        </authorList>
    </citation>
    <scope>NUCLEOTIDE SEQUENCE [LARGE SCALE GENOMIC DNA]</scope>
    <source>
        <strain evidence="7 8">S00245</strain>
    </source>
</reference>
<feature type="domain" description="TonB C-terminal" evidence="6">
    <location>
        <begin position="172"/>
        <end position="238"/>
    </location>
</feature>
<accession>A0A7W7KAM2</accession>
<dbReference type="EMBL" id="JACHLR010000006">
    <property type="protein sequence ID" value="MBB4858588.1"/>
    <property type="molecule type" value="Genomic_DNA"/>
</dbReference>
<comment type="subcellular location">
    <subcellularLocation>
        <location evidence="1">Membrane</location>
        <topology evidence="1">Single-pass membrane protein</topology>
    </subcellularLocation>
</comment>
<evidence type="ECO:0000313" key="8">
    <source>
        <dbReference type="Proteomes" id="UP000555448"/>
    </source>
</evidence>
<dbReference type="SUPFAM" id="SSF74653">
    <property type="entry name" value="TolA/TonB C-terminal domain"/>
    <property type="match status" value="1"/>
</dbReference>
<feature type="compositionally biased region" description="Gly residues" evidence="5">
    <location>
        <begin position="129"/>
        <end position="152"/>
    </location>
</feature>
<sequence>MSLRRRTLSALASGIIVGIGAAALVFGLSSGAPLVNKVSETLVALTPARPEPSPTPPPKERPRPTQRQAEKAQASRPRNEASPQNLRNQASPVFAPVLPPLRPPPPIIAAPKPGIGDAANTGASDRVGPGEGAGGTGNGTGGGGDGGDGDGMGDAVTRPVQIRGKLYWSDLPKALRDAHQGGELELRYVVNIDGRVSDCHVTQSSGIAELDAQTCRLITERFRFRPSRDAAGRPVASGIIESHGWERRPDDATD</sequence>
<dbReference type="NCBIfam" id="TIGR01352">
    <property type="entry name" value="tonB_Cterm"/>
    <property type="match status" value="1"/>
</dbReference>
<dbReference type="Proteomes" id="UP000555448">
    <property type="component" value="Unassembled WGS sequence"/>
</dbReference>